<dbReference type="Proteomes" id="UP000722336">
    <property type="component" value="Unassembled WGS sequence"/>
</dbReference>
<protein>
    <submittedName>
        <fullName evidence="1">DUF924 domain-containing protein</fullName>
    </submittedName>
</protein>
<dbReference type="RefSeq" id="WP_218446461.1">
    <property type="nucleotide sequence ID" value="NZ_JAGSPA010000004.1"/>
</dbReference>
<organism evidence="1 2">
    <name type="scientific">Pacificimonas pallii</name>
    <dbReference type="NCBI Taxonomy" id="2827236"/>
    <lineage>
        <taxon>Bacteria</taxon>
        <taxon>Pseudomonadati</taxon>
        <taxon>Pseudomonadota</taxon>
        <taxon>Alphaproteobacteria</taxon>
        <taxon>Sphingomonadales</taxon>
        <taxon>Sphingosinicellaceae</taxon>
        <taxon>Pacificimonas</taxon>
    </lineage>
</organism>
<dbReference type="EMBL" id="JAGSPA010000004">
    <property type="protein sequence ID" value="MBV7257620.1"/>
    <property type="molecule type" value="Genomic_DNA"/>
</dbReference>
<dbReference type="Pfam" id="PF06041">
    <property type="entry name" value="DUF924"/>
    <property type="match status" value="1"/>
</dbReference>
<dbReference type="InterPro" id="IPR010323">
    <property type="entry name" value="DUF924"/>
</dbReference>
<gene>
    <name evidence="1" type="ORF">KCG44_12580</name>
</gene>
<name>A0ABS6SGV3_9SPHN</name>
<accession>A0ABS6SGV3</accession>
<evidence type="ECO:0000313" key="1">
    <source>
        <dbReference type="EMBL" id="MBV7257620.1"/>
    </source>
</evidence>
<proteinExistence type="predicted"/>
<reference evidence="1 2" key="1">
    <citation type="submission" date="2021-04" db="EMBL/GenBank/DDBJ databases">
        <authorList>
            <person name="Pira H."/>
            <person name="Risdian C."/>
            <person name="Wink J."/>
        </authorList>
    </citation>
    <scope>NUCLEOTIDE SEQUENCE [LARGE SCALE GENOMIC DNA]</scope>
    <source>
        <strain evidence="1 2">WHA3</strain>
    </source>
</reference>
<sequence length="183" mass="20582">MPESALAPEDVLAFWFEEADRALWFGKDDDFDALIRQRFGDLHAELAKEVPGAWLGTREGVLAAIIVLDQFSRNLFRGDGRSYAQDADALSLANLAIDRGWDGTYADDEKQFLYMPFMHGEHIDIQNRAVELYDAAKLKQPAEFARKHRDVILEFGRFPGRNAALGRENSAPEQAYLDDGGGF</sequence>
<evidence type="ECO:0000313" key="2">
    <source>
        <dbReference type="Proteomes" id="UP000722336"/>
    </source>
</evidence>
<comment type="caution">
    <text evidence="1">The sequence shown here is derived from an EMBL/GenBank/DDBJ whole genome shotgun (WGS) entry which is preliminary data.</text>
</comment>
<keyword evidence="2" id="KW-1185">Reference proteome</keyword>